<evidence type="ECO:0000259" key="2">
    <source>
        <dbReference type="Pfam" id="PF02931"/>
    </source>
</evidence>
<gene>
    <name evidence="3" type="ORF">BpHYR1_016492</name>
</gene>
<dbReference type="AlphaFoldDB" id="A0A3M7T4S4"/>
<dbReference type="GO" id="GO:0016020">
    <property type="term" value="C:membrane"/>
    <property type="evidence" value="ECO:0007669"/>
    <property type="project" value="InterPro"/>
</dbReference>
<keyword evidence="1" id="KW-0732">Signal</keyword>
<sequence>MRPFLKIILMYAIGISFVKCQQAALNLKRDLFKNYDPQSRPVENSSQITNVCTGLYVLQIVGLSEKSQVDHVG</sequence>
<dbReference type="SUPFAM" id="SSF63712">
    <property type="entry name" value="Nicotinic receptor ligand binding domain-like"/>
    <property type="match status" value="1"/>
</dbReference>
<proteinExistence type="predicted"/>
<accession>A0A3M7T4S4</accession>
<dbReference type="Gene3D" id="2.70.170.10">
    <property type="entry name" value="Neurotransmitter-gated ion-channel ligand-binding domain"/>
    <property type="match status" value="1"/>
</dbReference>
<feature type="domain" description="Neurotransmitter-gated ion-channel ligand-binding" evidence="2">
    <location>
        <begin position="27"/>
        <end position="69"/>
    </location>
</feature>
<protein>
    <recommendedName>
        <fullName evidence="2">Neurotransmitter-gated ion-channel ligand-binding domain-containing protein</fullName>
    </recommendedName>
</protein>
<dbReference type="InterPro" id="IPR006202">
    <property type="entry name" value="Neur_chan_lig-bd"/>
</dbReference>
<organism evidence="3 4">
    <name type="scientific">Brachionus plicatilis</name>
    <name type="common">Marine rotifer</name>
    <name type="synonym">Brachionus muelleri</name>
    <dbReference type="NCBI Taxonomy" id="10195"/>
    <lineage>
        <taxon>Eukaryota</taxon>
        <taxon>Metazoa</taxon>
        <taxon>Spiralia</taxon>
        <taxon>Gnathifera</taxon>
        <taxon>Rotifera</taxon>
        <taxon>Eurotatoria</taxon>
        <taxon>Monogononta</taxon>
        <taxon>Pseudotrocha</taxon>
        <taxon>Ploima</taxon>
        <taxon>Brachionidae</taxon>
        <taxon>Brachionus</taxon>
    </lineage>
</organism>
<dbReference type="Proteomes" id="UP000276133">
    <property type="component" value="Unassembled WGS sequence"/>
</dbReference>
<dbReference type="InterPro" id="IPR036734">
    <property type="entry name" value="Neur_chan_lig-bd_sf"/>
</dbReference>
<feature type="chain" id="PRO_5018289885" description="Neurotransmitter-gated ion-channel ligand-binding domain-containing protein" evidence="1">
    <location>
        <begin position="21"/>
        <end position="73"/>
    </location>
</feature>
<dbReference type="EMBL" id="REGN01000296">
    <property type="protein sequence ID" value="RNA42937.1"/>
    <property type="molecule type" value="Genomic_DNA"/>
</dbReference>
<reference evidence="3 4" key="1">
    <citation type="journal article" date="2018" name="Sci. Rep.">
        <title>Genomic signatures of local adaptation to the degree of environmental predictability in rotifers.</title>
        <authorList>
            <person name="Franch-Gras L."/>
            <person name="Hahn C."/>
            <person name="Garcia-Roger E.M."/>
            <person name="Carmona M.J."/>
            <person name="Serra M."/>
            <person name="Gomez A."/>
        </authorList>
    </citation>
    <scope>NUCLEOTIDE SEQUENCE [LARGE SCALE GENOMIC DNA]</scope>
    <source>
        <strain evidence="3">HYR1</strain>
    </source>
</reference>
<evidence type="ECO:0000313" key="4">
    <source>
        <dbReference type="Proteomes" id="UP000276133"/>
    </source>
</evidence>
<keyword evidence="4" id="KW-1185">Reference proteome</keyword>
<comment type="caution">
    <text evidence="3">The sequence shown here is derived from an EMBL/GenBank/DDBJ whole genome shotgun (WGS) entry which is preliminary data.</text>
</comment>
<evidence type="ECO:0000313" key="3">
    <source>
        <dbReference type="EMBL" id="RNA42937.1"/>
    </source>
</evidence>
<dbReference type="GO" id="GO:0005230">
    <property type="term" value="F:extracellular ligand-gated monoatomic ion channel activity"/>
    <property type="evidence" value="ECO:0007669"/>
    <property type="project" value="InterPro"/>
</dbReference>
<name>A0A3M7T4S4_BRAPC</name>
<dbReference type="Pfam" id="PF02931">
    <property type="entry name" value="Neur_chan_LBD"/>
    <property type="match status" value="1"/>
</dbReference>
<feature type="signal peptide" evidence="1">
    <location>
        <begin position="1"/>
        <end position="20"/>
    </location>
</feature>
<evidence type="ECO:0000256" key="1">
    <source>
        <dbReference type="SAM" id="SignalP"/>
    </source>
</evidence>